<feature type="compositionally biased region" description="Pro residues" evidence="1">
    <location>
        <begin position="28"/>
        <end position="38"/>
    </location>
</feature>
<accession>A0A3A8KBP4</accession>
<dbReference type="Proteomes" id="UP000268313">
    <property type="component" value="Unassembled WGS sequence"/>
</dbReference>
<dbReference type="InterPro" id="IPR010870">
    <property type="entry name" value="Porin_O/P"/>
</dbReference>
<protein>
    <recommendedName>
        <fullName evidence="4">Porin</fullName>
    </recommendedName>
</protein>
<dbReference type="Gene3D" id="2.40.160.10">
    <property type="entry name" value="Porin"/>
    <property type="match status" value="1"/>
</dbReference>
<evidence type="ECO:0000256" key="1">
    <source>
        <dbReference type="SAM" id="MobiDB-lite"/>
    </source>
</evidence>
<gene>
    <name evidence="2" type="ORF">D7X32_10010</name>
</gene>
<comment type="caution">
    <text evidence="2">The sequence shown here is derived from an EMBL/GenBank/DDBJ whole genome shotgun (WGS) entry which is preliminary data.</text>
</comment>
<dbReference type="Pfam" id="PF07396">
    <property type="entry name" value="Porin_O_P"/>
    <property type="match status" value="1"/>
</dbReference>
<organism evidence="2 3">
    <name type="scientific">Corallococcus carmarthensis</name>
    <dbReference type="NCBI Taxonomy" id="2316728"/>
    <lineage>
        <taxon>Bacteria</taxon>
        <taxon>Pseudomonadati</taxon>
        <taxon>Myxococcota</taxon>
        <taxon>Myxococcia</taxon>
        <taxon>Myxococcales</taxon>
        <taxon>Cystobacterineae</taxon>
        <taxon>Myxococcaceae</taxon>
        <taxon>Corallococcus</taxon>
    </lineage>
</organism>
<feature type="compositionally biased region" description="Pro residues" evidence="1">
    <location>
        <begin position="72"/>
        <end position="94"/>
    </location>
</feature>
<dbReference type="EMBL" id="RAWE01000025">
    <property type="protein sequence ID" value="RKH04767.1"/>
    <property type="molecule type" value="Genomic_DNA"/>
</dbReference>
<evidence type="ECO:0000313" key="2">
    <source>
        <dbReference type="EMBL" id="RKH04767.1"/>
    </source>
</evidence>
<proteinExistence type="predicted"/>
<dbReference type="InterPro" id="IPR023614">
    <property type="entry name" value="Porin_dom_sf"/>
</dbReference>
<feature type="region of interest" description="Disordered" evidence="1">
    <location>
        <begin position="66"/>
        <end position="115"/>
    </location>
</feature>
<name>A0A3A8KBP4_9BACT</name>
<dbReference type="AlphaFoldDB" id="A0A3A8KBP4"/>
<sequence>MRRPPRSSSRACTRSWTARVPRSESPLRNPPPVPPRLRPPSGRAMPARGLLLTLLLLCASANARQADTAPPADAPPPSAQSLPEPPSTPVAEPPPPDDDTGADLPPPTVRLPAGSGVIEVGGRLSVRETVDSRPDKVWSGRLSLPATRLEATYRFKKKIKAVVEFDVQDGLKDAYVWLDLPRGFAIRAGQFKVPLSLIELESSRSLPLARRGLLRDVLRDALVLTGRRPGAQLEWKCKDCAVDLKLRAGVWQTGNDTGKVDLSKGLGVVPAFRGTLTLGTVELGASALLQPAGAIDGGSHTGWTAGLDVQHELPIGRGALRTWGEVLVGRTELLTGLEGPFLTARALTGWRIGGGTRGALFVEPFVMLSALDPDRTLHQDLVWEGALGLNVGQFRHWRLQAQAEVRKAGDAVPAVVTSLEDNLASRKAVLLQMEVAF</sequence>
<evidence type="ECO:0008006" key="4">
    <source>
        <dbReference type="Google" id="ProtNLM"/>
    </source>
</evidence>
<feature type="compositionally biased region" description="Polar residues" evidence="1">
    <location>
        <begin position="1"/>
        <end position="16"/>
    </location>
</feature>
<evidence type="ECO:0000313" key="3">
    <source>
        <dbReference type="Proteomes" id="UP000268313"/>
    </source>
</evidence>
<keyword evidence="3" id="KW-1185">Reference proteome</keyword>
<reference evidence="3" key="1">
    <citation type="submission" date="2018-09" db="EMBL/GenBank/DDBJ databases">
        <authorList>
            <person name="Livingstone P.G."/>
            <person name="Whitworth D.E."/>
        </authorList>
    </citation>
    <scope>NUCLEOTIDE SEQUENCE [LARGE SCALE GENOMIC DNA]</scope>
    <source>
        <strain evidence="3">CA043D</strain>
    </source>
</reference>
<feature type="region of interest" description="Disordered" evidence="1">
    <location>
        <begin position="1"/>
        <end position="45"/>
    </location>
</feature>